<dbReference type="Proteomes" id="UP000587070">
    <property type="component" value="Unassembled WGS sequence"/>
</dbReference>
<accession>A0A840G7W4</accession>
<reference evidence="1 2" key="1">
    <citation type="submission" date="2020-08" db="EMBL/GenBank/DDBJ databases">
        <title>Genome sequencing of Purple Non-Sulfur Bacteria from various extreme environments.</title>
        <authorList>
            <person name="Mayer M."/>
        </authorList>
    </citation>
    <scope>NUCLEOTIDE SEQUENCE [LARGE SCALE GENOMIC DNA]</scope>
    <source>
        <strain evidence="1 2">2761</strain>
    </source>
</reference>
<sequence length="581" mass="63511">MTDTPRFNAFLAEAIPAAWSEFAFFHRKKNPEKEQRAEIARLWREKAVLAESGDSSRGSWIACPSGTPAERLAGHGFLPCAMEAVPADVLLNFVLAMRIGTPAGEPTYRMPSATYWEAKRNPKSHTMVCFKPEFVEYAGMQVLKISATGFKAVRPGFPSKKASAVFSETSPGTYENVGYRIPEAGDVVKEAPIRSARPRLPWTPMRPEGSGPMDSKVGFASWLVGGINASGMASLEAAHIESRPVKELVGRRGMTSHLDKSKLVEAIFSSLASREIHLYDRRTEADNLGAWELFSSAMTKACDGFGLAVTDRGNSPYVETAAQIFVAIDREEAFDEDGAADTKPAAVASFPRPVQCFTGEIVTRPSEDAGSEISPAAVLVMLANSVLKDEVAARRLIMPREWVATDVMGSVADYVFCDGFADGEDKTFAGIQIARDGSIEFLEEPTEGRLYESVIARKLTPVFRRLASDPPRKEFVGAVEILTTPVRALPLFTKKGMSGHFTGVRVVERLGAYYSSGSDNPKSLKVEKSLVLRQVERVGGTFSGDLEMMAGFCVDPTVRLNAATVWPAPYKLLREYFFTKP</sequence>
<comment type="caution">
    <text evidence="1">The sequence shown here is derived from an EMBL/GenBank/DDBJ whole genome shotgun (WGS) entry which is preliminary data.</text>
</comment>
<evidence type="ECO:0000313" key="2">
    <source>
        <dbReference type="Proteomes" id="UP000587070"/>
    </source>
</evidence>
<gene>
    <name evidence="1" type="ORF">GGD90_002361</name>
</gene>
<dbReference type="RefSeq" id="WP_153116890.1">
    <property type="nucleotide sequence ID" value="NZ_JACIGE010000008.1"/>
</dbReference>
<proteinExistence type="predicted"/>
<keyword evidence="2" id="KW-1185">Reference proteome</keyword>
<dbReference type="EMBL" id="JACIGE010000008">
    <property type="protein sequence ID" value="MBB4247975.1"/>
    <property type="molecule type" value="Genomic_DNA"/>
</dbReference>
<protein>
    <submittedName>
        <fullName evidence="1">Uncharacterized protein</fullName>
    </submittedName>
</protein>
<organism evidence="1 2">
    <name type="scientific">Rhodocyclus tenuis</name>
    <name type="common">Rhodospirillum tenue</name>
    <dbReference type="NCBI Taxonomy" id="1066"/>
    <lineage>
        <taxon>Bacteria</taxon>
        <taxon>Pseudomonadati</taxon>
        <taxon>Pseudomonadota</taxon>
        <taxon>Betaproteobacteria</taxon>
        <taxon>Rhodocyclales</taxon>
        <taxon>Rhodocyclaceae</taxon>
        <taxon>Rhodocyclus</taxon>
    </lineage>
</organism>
<name>A0A840G7W4_RHOTE</name>
<dbReference type="AlphaFoldDB" id="A0A840G7W4"/>
<evidence type="ECO:0000313" key="1">
    <source>
        <dbReference type="EMBL" id="MBB4247975.1"/>
    </source>
</evidence>